<sequence>MITSRAWAGKRYAVLGLARSGLATVDALLASGASVWAWDEKEEARSKLLPCSAGEGDHAKHGGGADREAGGDTLRYAAGPSTTGSAGGPPPLAPRGEELYVADPLSLDLTGFAGVVVSPGVPINRHPIAAHAAKFGVPLIGDIELFAQARSGMPAHKVVGITGTNGKSTTTALVTHILKTAGVPALMGGNIGLPILAQDALPEGGVYVLELSSYQIDLTYSLDCDVAVLLNITPDHLDRYGSFEAYAASKARLFEMQSVGGSAVIVGDDPPSRALAARFVSRVVETGFGVWVGDGVSLCDSTKKRLLRADETTVNTLLVGDDIYGSQSDFPTLQGPHNAMNLVAAVAACYALLSRHGVPQSDEAWATALRTYPGLPHRMERVAEHSGVLFVNDSKATNPTSTAPALAAFPKVRWILGGLAKTDDLDACAPHFGHVRSAYTIGEAGAMFARLLEPHMPVAECGMLDEAVRRAADDAEPGDTVLLSPACASFDQFRDYEARGEAFRAAVGALQ</sequence>
<comment type="function">
    <text evidence="9 10">Cell wall formation. Catalyzes the addition of glutamate to the nucleotide precursor UDP-N-acetylmuramoyl-L-alanine (UMA).</text>
</comment>
<dbReference type="GO" id="GO:0005524">
    <property type="term" value="F:ATP binding"/>
    <property type="evidence" value="ECO:0007669"/>
    <property type="project" value="UniProtKB-UniRule"/>
</dbReference>
<evidence type="ECO:0000256" key="5">
    <source>
        <dbReference type="ARBA" id="ARBA00022618"/>
    </source>
</evidence>
<feature type="compositionally biased region" description="Basic and acidic residues" evidence="11">
    <location>
        <begin position="55"/>
        <end position="70"/>
    </location>
</feature>
<dbReference type="InterPro" id="IPR013221">
    <property type="entry name" value="Mur_ligase_cen"/>
</dbReference>
<dbReference type="GO" id="GO:0009252">
    <property type="term" value="P:peptidoglycan biosynthetic process"/>
    <property type="evidence" value="ECO:0007669"/>
    <property type="project" value="UniProtKB-UniRule"/>
</dbReference>
<evidence type="ECO:0000256" key="11">
    <source>
        <dbReference type="SAM" id="MobiDB-lite"/>
    </source>
</evidence>
<keyword evidence="15" id="KW-1185">Reference proteome</keyword>
<dbReference type="PANTHER" id="PTHR43692">
    <property type="entry name" value="UDP-N-ACETYLMURAMOYLALANINE--D-GLUTAMATE LIGASE"/>
    <property type="match status" value="1"/>
</dbReference>
<evidence type="ECO:0000256" key="1">
    <source>
        <dbReference type="ARBA" id="ARBA00004496"/>
    </source>
</evidence>
<protein>
    <recommendedName>
        <fullName evidence="9 10">UDP-N-acetylmuramoylalanine--D-glutamate ligase</fullName>
        <ecNumber evidence="9 10">6.3.2.9</ecNumber>
    </recommendedName>
    <alternativeName>
        <fullName evidence="9">D-glutamic acid-adding enzyme</fullName>
    </alternativeName>
    <alternativeName>
        <fullName evidence="9">UDP-N-acetylmuramoyl-L-alanyl-D-glutamate synthetase</fullName>
    </alternativeName>
</protein>
<comment type="catalytic activity">
    <reaction evidence="9 10">
        <text>UDP-N-acetyl-alpha-D-muramoyl-L-alanine + D-glutamate + ATP = UDP-N-acetyl-alpha-D-muramoyl-L-alanyl-D-glutamate + ADP + phosphate + H(+)</text>
        <dbReference type="Rhea" id="RHEA:16429"/>
        <dbReference type="ChEBI" id="CHEBI:15378"/>
        <dbReference type="ChEBI" id="CHEBI:29986"/>
        <dbReference type="ChEBI" id="CHEBI:30616"/>
        <dbReference type="ChEBI" id="CHEBI:43474"/>
        <dbReference type="ChEBI" id="CHEBI:83898"/>
        <dbReference type="ChEBI" id="CHEBI:83900"/>
        <dbReference type="ChEBI" id="CHEBI:456216"/>
        <dbReference type="EC" id="6.3.2.9"/>
    </reaction>
</comment>
<keyword evidence="9 10" id="KW-0961">Cell wall biogenesis/degradation</keyword>
<dbReference type="Gene3D" id="3.40.50.720">
    <property type="entry name" value="NAD(P)-binding Rossmann-like Domain"/>
    <property type="match status" value="1"/>
</dbReference>
<feature type="region of interest" description="Disordered" evidence="11">
    <location>
        <begin position="51"/>
        <end position="97"/>
    </location>
</feature>
<feature type="binding site" evidence="9">
    <location>
        <begin position="163"/>
        <end position="169"/>
    </location>
    <ligand>
        <name>ATP</name>
        <dbReference type="ChEBI" id="CHEBI:30616"/>
    </ligand>
</feature>
<dbReference type="UniPathway" id="UPA00219"/>
<evidence type="ECO:0000313" key="15">
    <source>
        <dbReference type="Proteomes" id="UP000441389"/>
    </source>
</evidence>
<comment type="pathway">
    <text evidence="2 9 10">Cell wall biogenesis; peptidoglycan biosynthesis.</text>
</comment>
<keyword evidence="9 10" id="KW-0133">Cell shape</keyword>
<keyword evidence="6 9" id="KW-0547">Nucleotide-binding</keyword>
<dbReference type="GO" id="GO:0051301">
    <property type="term" value="P:cell division"/>
    <property type="evidence" value="ECO:0007669"/>
    <property type="project" value="UniProtKB-KW"/>
</dbReference>
<dbReference type="HAMAP" id="MF_00639">
    <property type="entry name" value="MurD"/>
    <property type="match status" value="1"/>
</dbReference>
<dbReference type="PANTHER" id="PTHR43692:SF1">
    <property type="entry name" value="UDP-N-ACETYLMURAMOYLALANINE--D-GLUTAMATE LIGASE"/>
    <property type="match status" value="1"/>
</dbReference>
<keyword evidence="4 9" id="KW-0436">Ligase</keyword>
<dbReference type="Pfam" id="PF02875">
    <property type="entry name" value="Mur_ligase_C"/>
    <property type="match status" value="1"/>
</dbReference>
<evidence type="ECO:0000256" key="3">
    <source>
        <dbReference type="ARBA" id="ARBA00022490"/>
    </source>
</evidence>
<keyword evidence="7 9" id="KW-0067">ATP-binding</keyword>
<dbReference type="AlphaFoldDB" id="A0A6I4J6S3"/>
<comment type="caution">
    <text evidence="14">The sequence shown here is derived from an EMBL/GenBank/DDBJ whole genome shotgun (WGS) entry which is preliminary data.</text>
</comment>
<dbReference type="NCBIfam" id="TIGR01087">
    <property type="entry name" value="murD"/>
    <property type="match status" value="1"/>
</dbReference>
<dbReference type="GO" id="GO:0008360">
    <property type="term" value="P:regulation of cell shape"/>
    <property type="evidence" value="ECO:0007669"/>
    <property type="project" value="UniProtKB-KW"/>
</dbReference>
<dbReference type="SUPFAM" id="SSF51984">
    <property type="entry name" value="MurCD N-terminal domain"/>
    <property type="match status" value="1"/>
</dbReference>
<keyword evidence="3 9" id="KW-0963">Cytoplasm</keyword>
<dbReference type="InterPro" id="IPR036615">
    <property type="entry name" value="Mur_ligase_C_dom_sf"/>
</dbReference>
<dbReference type="GO" id="GO:0071555">
    <property type="term" value="P:cell wall organization"/>
    <property type="evidence" value="ECO:0007669"/>
    <property type="project" value="UniProtKB-KW"/>
</dbReference>
<comment type="similarity">
    <text evidence="9">Belongs to the MurCDEF family.</text>
</comment>
<dbReference type="Gene3D" id="3.90.190.20">
    <property type="entry name" value="Mur ligase, C-terminal domain"/>
    <property type="match status" value="1"/>
</dbReference>
<dbReference type="InterPro" id="IPR005762">
    <property type="entry name" value="MurD"/>
</dbReference>
<dbReference type="InterPro" id="IPR004101">
    <property type="entry name" value="Mur_ligase_C"/>
</dbReference>
<evidence type="ECO:0000256" key="10">
    <source>
        <dbReference type="RuleBase" id="RU003664"/>
    </source>
</evidence>
<dbReference type="EMBL" id="WQMS01000014">
    <property type="protein sequence ID" value="MVO78681.1"/>
    <property type="molecule type" value="Genomic_DNA"/>
</dbReference>
<reference evidence="14 15" key="1">
    <citation type="submission" date="2019-12" db="EMBL/GenBank/DDBJ databases">
        <authorList>
            <person name="Huq M.A."/>
        </authorList>
    </citation>
    <scope>NUCLEOTIDE SEQUENCE [LARGE SCALE GENOMIC DNA]</scope>
    <source>
        <strain evidence="14 15">MAH-20</strain>
    </source>
</reference>
<evidence type="ECO:0000259" key="12">
    <source>
        <dbReference type="Pfam" id="PF02875"/>
    </source>
</evidence>
<accession>A0A6I4J6S3</accession>
<evidence type="ECO:0000256" key="4">
    <source>
        <dbReference type="ARBA" id="ARBA00022598"/>
    </source>
</evidence>
<dbReference type="InterPro" id="IPR018109">
    <property type="entry name" value="Folylpolyglutamate_synth_CS"/>
</dbReference>
<dbReference type="SUPFAM" id="SSF53244">
    <property type="entry name" value="MurD-like peptide ligases, peptide-binding domain"/>
    <property type="match status" value="1"/>
</dbReference>
<feature type="domain" description="Mur ligase central" evidence="13">
    <location>
        <begin position="161"/>
        <end position="349"/>
    </location>
</feature>
<organism evidence="14 15">
    <name type="scientific">Sphingomonas horti</name>
    <dbReference type="NCBI Taxonomy" id="2682842"/>
    <lineage>
        <taxon>Bacteria</taxon>
        <taxon>Pseudomonadati</taxon>
        <taxon>Pseudomonadota</taxon>
        <taxon>Alphaproteobacteria</taxon>
        <taxon>Sphingomonadales</taxon>
        <taxon>Sphingomonadaceae</taxon>
        <taxon>Sphingomonas</taxon>
    </lineage>
</organism>
<dbReference type="EC" id="6.3.2.9" evidence="9 10"/>
<dbReference type="PROSITE" id="PS01011">
    <property type="entry name" value="FOLYLPOLYGLU_SYNT_1"/>
    <property type="match status" value="1"/>
</dbReference>
<keyword evidence="9 10" id="KW-0573">Peptidoglycan synthesis</keyword>
<dbReference type="SUPFAM" id="SSF53623">
    <property type="entry name" value="MurD-like peptide ligases, catalytic domain"/>
    <property type="match status" value="1"/>
</dbReference>
<gene>
    <name evidence="9 14" type="primary">murD</name>
    <name evidence="14" type="ORF">GON01_12155</name>
</gene>
<dbReference type="GO" id="GO:0004326">
    <property type="term" value="F:tetrahydrofolylpolyglutamate synthase activity"/>
    <property type="evidence" value="ECO:0007669"/>
    <property type="project" value="InterPro"/>
</dbReference>
<evidence type="ECO:0000256" key="2">
    <source>
        <dbReference type="ARBA" id="ARBA00004752"/>
    </source>
</evidence>
<keyword evidence="5 9" id="KW-0132">Cell division</keyword>
<dbReference type="RefSeq" id="WP_157027646.1">
    <property type="nucleotide sequence ID" value="NZ_WQMS01000014.1"/>
</dbReference>
<dbReference type="GO" id="GO:0008764">
    <property type="term" value="F:UDP-N-acetylmuramoylalanine-D-glutamate ligase activity"/>
    <property type="evidence" value="ECO:0007669"/>
    <property type="project" value="UniProtKB-UniRule"/>
</dbReference>
<feature type="domain" description="Mur ligase C-terminal" evidence="12">
    <location>
        <begin position="377"/>
        <end position="487"/>
    </location>
</feature>
<evidence type="ECO:0000313" key="14">
    <source>
        <dbReference type="EMBL" id="MVO78681.1"/>
    </source>
</evidence>
<comment type="subcellular location">
    <subcellularLocation>
        <location evidence="1 9 10">Cytoplasm</location>
    </subcellularLocation>
</comment>
<name>A0A6I4J6S3_9SPHN</name>
<dbReference type="InterPro" id="IPR036565">
    <property type="entry name" value="Mur-like_cat_sf"/>
</dbReference>
<evidence type="ECO:0000259" key="13">
    <source>
        <dbReference type="Pfam" id="PF08245"/>
    </source>
</evidence>
<dbReference type="GO" id="GO:0005737">
    <property type="term" value="C:cytoplasm"/>
    <property type="evidence" value="ECO:0007669"/>
    <property type="project" value="UniProtKB-SubCell"/>
</dbReference>
<proteinExistence type="inferred from homology"/>
<dbReference type="Pfam" id="PF08245">
    <property type="entry name" value="Mur_ligase_M"/>
    <property type="match status" value="1"/>
</dbReference>
<dbReference type="Gene3D" id="3.40.1190.10">
    <property type="entry name" value="Mur-like, catalytic domain"/>
    <property type="match status" value="1"/>
</dbReference>
<evidence type="ECO:0000256" key="9">
    <source>
        <dbReference type="HAMAP-Rule" id="MF_00639"/>
    </source>
</evidence>
<evidence type="ECO:0000256" key="6">
    <source>
        <dbReference type="ARBA" id="ARBA00022741"/>
    </source>
</evidence>
<evidence type="ECO:0000256" key="7">
    <source>
        <dbReference type="ARBA" id="ARBA00022840"/>
    </source>
</evidence>
<dbReference type="Proteomes" id="UP000441389">
    <property type="component" value="Unassembled WGS sequence"/>
</dbReference>
<keyword evidence="8 9" id="KW-0131">Cell cycle</keyword>
<evidence type="ECO:0000256" key="8">
    <source>
        <dbReference type="ARBA" id="ARBA00023306"/>
    </source>
</evidence>